<dbReference type="EMBL" id="VAFL01000007">
    <property type="protein sequence ID" value="TKW66530.1"/>
    <property type="molecule type" value="Genomic_DNA"/>
</dbReference>
<dbReference type="Pfam" id="PF25917">
    <property type="entry name" value="BSH_RND"/>
    <property type="match status" value="1"/>
</dbReference>
<dbReference type="AlphaFoldDB" id="A0A533I8Z2"/>
<dbReference type="SUPFAM" id="SSF111369">
    <property type="entry name" value="HlyD-like secretion proteins"/>
    <property type="match status" value="1"/>
</dbReference>
<dbReference type="Pfam" id="PF25967">
    <property type="entry name" value="RND-MFP_C"/>
    <property type="match status" value="1"/>
</dbReference>
<evidence type="ECO:0000259" key="6">
    <source>
        <dbReference type="Pfam" id="PF25917"/>
    </source>
</evidence>
<evidence type="ECO:0000256" key="3">
    <source>
        <dbReference type="ARBA" id="ARBA00022448"/>
    </source>
</evidence>
<dbReference type="NCBIfam" id="TIGR01730">
    <property type="entry name" value="RND_mfp"/>
    <property type="match status" value="1"/>
</dbReference>
<evidence type="ECO:0000259" key="7">
    <source>
        <dbReference type="Pfam" id="PF25954"/>
    </source>
</evidence>
<dbReference type="InterPro" id="IPR058625">
    <property type="entry name" value="MdtA-like_BSH"/>
</dbReference>
<evidence type="ECO:0000256" key="1">
    <source>
        <dbReference type="ARBA" id="ARBA00004196"/>
    </source>
</evidence>
<dbReference type="Gene3D" id="2.40.50.100">
    <property type="match status" value="1"/>
</dbReference>
<organism evidence="9 10">
    <name type="scientific">Paracoccus denitrificans</name>
    <dbReference type="NCBI Taxonomy" id="266"/>
    <lineage>
        <taxon>Bacteria</taxon>
        <taxon>Pseudomonadati</taxon>
        <taxon>Pseudomonadota</taxon>
        <taxon>Alphaproteobacteria</taxon>
        <taxon>Rhodobacterales</taxon>
        <taxon>Paracoccaceae</taxon>
        <taxon>Paracoccus</taxon>
    </lineage>
</organism>
<evidence type="ECO:0000256" key="4">
    <source>
        <dbReference type="SAM" id="Coils"/>
    </source>
</evidence>
<dbReference type="GO" id="GO:0015562">
    <property type="term" value="F:efflux transmembrane transporter activity"/>
    <property type="evidence" value="ECO:0007669"/>
    <property type="project" value="TreeGrafter"/>
</dbReference>
<dbReference type="InterPro" id="IPR006143">
    <property type="entry name" value="RND_pump_MFP"/>
</dbReference>
<sequence>MRPLAALLIALAAQPAAAFDLPWSDHPEEAPVLPPRPVVSMILQDLPSERPSYPGVVVAGVEVDLGFSTLGRLSARPVDIGDKVKTGDILAELTPDDLQDNVRAARAAVKTAEVTLQTAQTTEARVRDLHDRKVATQAELEQAERGLRAAEAGLDQAQSELVRAEDAEGFARLAAPFDGVVSSVYENAGAVVDAGTPVLKLSDDVTREAVIDLPESAVVGQPVGTEVTIWLESDPGTVSSGRVTRIEPLADAATRTRRLHLTMDNAGDFRLNALVRAQRADAPGAVLTLPLTAIAGSEDSPSVWVVTRDGDQATVSERAVTIAAKIGQQVQIATGIQPGEEVVIRGVHSLSEGQNVGRKVEP</sequence>
<protein>
    <submittedName>
        <fullName evidence="9">Efflux RND transporter periplasmic adaptor subunit</fullName>
    </submittedName>
</protein>
<keyword evidence="4" id="KW-0175">Coiled coil</keyword>
<dbReference type="GO" id="GO:1990281">
    <property type="term" value="C:efflux pump complex"/>
    <property type="evidence" value="ECO:0007669"/>
    <property type="project" value="TreeGrafter"/>
</dbReference>
<feature type="coiled-coil region" evidence="4">
    <location>
        <begin position="126"/>
        <end position="167"/>
    </location>
</feature>
<feature type="domain" description="CusB-like beta-barrel" evidence="7">
    <location>
        <begin position="211"/>
        <end position="267"/>
    </location>
</feature>
<feature type="signal peptide" evidence="5">
    <location>
        <begin position="1"/>
        <end position="18"/>
    </location>
</feature>
<comment type="caution">
    <text evidence="9">The sequence shown here is derived from an EMBL/GenBank/DDBJ whole genome shotgun (WGS) entry which is preliminary data.</text>
</comment>
<comment type="subcellular location">
    <subcellularLocation>
        <location evidence="1">Cell envelope</location>
    </subcellularLocation>
</comment>
<keyword evidence="3" id="KW-0813">Transport</keyword>
<evidence type="ECO:0000313" key="10">
    <source>
        <dbReference type="Proteomes" id="UP000315344"/>
    </source>
</evidence>
<evidence type="ECO:0000256" key="5">
    <source>
        <dbReference type="SAM" id="SignalP"/>
    </source>
</evidence>
<name>A0A533I8Z2_PARDE</name>
<evidence type="ECO:0000313" key="9">
    <source>
        <dbReference type="EMBL" id="TKW66530.1"/>
    </source>
</evidence>
<reference evidence="9 10" key="1">
    <citation type="journal article" date="2017" name="Nat. Commun.">
        <title>In situ click chemistry generation of cyclooxygenase-2 inhibitors.</title>
        <authorList>
            <person name="Bhardwaj A."/>
            <person name="Kaur J."/>
            <person name="Wuest M."/>
            <person name="Wuest F."/>
        </authorList>
    </citation>
    <scope>NUCLEOTIDE SEQUENCE [LARGE SCALE GENOMIC DNA]</scope>
    <source>
        <strain evidence="9">S2_012_000_R3_94</strain>
    </source>
</reference>
<dbReference type="Proteomes" id="UP000315344">
    <property type="component" value="Unassembled WGS sequence"/>
</dbReference>
<evidence type="ECO:0000259" key="8">
    <source>
        <dbReference type="Pfam" id="PF25967"/>
    </source>
</evidence>
<feature type="domain" description="Multidrug resistance protein MdtA-like barrel-sandwich hybrid" evidence="6">
    <location>
        <begin position="71"/>
        <end position="197"/>
    </location>
</feature>
<keyword evidence="5" id="KW-0732">Signal</keyword>
<feature type="chain" id="PRO_5021721314" evidence="5">
    <location>
        <begin position="19"/>
        <end position="362"/>
    </location>
</feature>
<dbReference type="Gene3D" id="2.40.30.170">
    <property type="match status" value="1"/>
</dbReference>
<dbReference type="Pfam" id="PF25954">
    <property type="entry name" value="Beta-barrel_RND_2"/>
    <property type="match status" value="1"/>
</dbReference>
<dbReference type="Gene3D" id="2.40.420.20">
    <property type="match status" value="1"/>
</dbReference>
<gene>
    <name evidence="9" type="ORF">DI616_11040</name>
</gene>
<accession>A0A533I8Z2</accession>
<dbReference type="InterPro" id="IPR058792">
    <property type="entry name" value="Beta-barrel_RND_2"/>
</dbReference>
<dbReference type="PANTHER" id="PTHR30469:SF15">
    <property type="entry name" value="HLYD FAMILY OF SECRETION PROTEINS"/>
    <property type="match status" value="1"/>
</dbReference>
<proteinExistence type="inferred from homology"/>
<dbReference type="Gene3D" id="1.10.287.470">
    <property type="entry name" value="Helix hairpin bin"/>
    <property type="match status" value="1"/>
</dbReference>
<comment type="similarity">
    <text evidence="2">Belongs to the membrane fusion protein (MFP) (TC 8.A.1) family.</text>
</comment>
<feature type="domain" description="Multidrug resistance protein MdtA-like C-terminal permuted SH3" evidence="8">
    <location>
        <begin position="286"/>
        <end position="347"/>
    </location>
</feature>
<dbReference type="InterPro" id="IPR058627">
    <property type="entry name" value="MdtA-like_C"/>
</dbReference>
<dbReference type="PANTHER" id="PTHR30469">
    <property type="entry name" value="MULTIDRUG RESISTANCE PROTEIN MDTA"/>
    <property type="match status" value="1"/>
</dbReference>
<evidence type="ECO:0000256" key="2">
    <source>
        <dbReference type="ARBA" id="ARBA00009477"/>
    </source>
</evidence>